<dbReference type="Pfam" id="PF10094">
    <property type="entry name" value="DUF2332"/>
    <property type="match status" value="1"/>
</dbReference>
<dbReference type="Proteomes" id="UP001525021">
    <property type="component" value="Unassembled WGS sequence"/>
</dbReference>
<dbReference type="InterPro" id="IPR011200">
    <property type="entry name" value="UCP012608"/>
</dbReference>
<organism evidence="1 2">
    <name type="scientific">Lysinibacillus pinottii</name>
    <dbReference type="NCBI Taxonomy" id="2973932"/>
    <lineage>
        <taxon>Bacteria</taxon>
        <taxon>Bacillati</taxon>
        <taxon>Bacillota</taxon>
        <taxon>Bacilli</taxon>
        <taxon>Bacillales</taxon>
        <taxon>Bacillaceae</taxon>
        <taxon>Lysinibacillus</taxon>
    </lineage>
</organism>
<dbReference type="PIRSF" id="PIRSF012608">
    <property type="entry name" value="UCP012608"/>
    <property type="match status" value="1"/>
</dbReference>
<keyword evidence="2" id="KW-1185">Reference proteome</keyword>
<evidence type="ECO:0000313" key="1">
    <source>
        <dbReference type="EMBL" id="MCS1397184.1"/>
    </source>
</evidence>
<name>A0ABT2DSZ0_9BACI</name>
<protein>
    <submittedName>
        <fullName evidence="1">DUF2332 domain-containing protein</fullName>
    </submittedName>
</protein>
<evidence type="ECO:0000313" key="2">
    <source>
        <dbReference type="Proteomes" id="UP001525021"/>
    </source>
</evidence>
<reference evidence="1 2" key="1">
    <citation type="submission" date="2022-08" db="EMBL/GenBank/DDBJ databases">
        <title>Lysinibacillus sequencing.</title>
        <authorList>
            <person name="Dunlap C."/>
        </authorList>
    </citation>
    <scope>NUCLEOTIDE SEQUENCE [LARGE SCALE GENOMIC DNA]</scope>
    <source>
        <strain evidence="1 2">PB211</strain>
    </source>
</reference>
<dbReference type="RefSeq" id="WP_031417511.1">
    <property type="nucleotide sequence ID" value="NZ_JANTOO010000014.1"/>
</dbReference>
<gene>
    <name evidence="1" type="ORF">NXZ79_14225</name>
</gene>
<dbReference type="EMBL" id="JANTOO010000014">
    <property type="protein sequence ID" value="MCS1397184.1"/>
    <property type="molecule type" value="Genomic_DNA"/>
</dbReference>
<sequence length="341" mass="39430">MSYATLSRQFRLFAEQECVNSSPLYEHLANKMAADEELLEIASLIPPNQPAPNLLLAAVQYLLISLKDPLAKYYASFTATPHPIQGVYPVFKAFVMDHAKQLKSLFQEKLVQTNEIRRCAYLYPMMTDIYHKHQRPLAFIEIGASAGLQLGMDHYNYCYNHQLSINNTNNGSIISSENRGETLPKSVSKPPVVYQRIGIDLNPIDLRQKKESQWLQALIWPEHHERRLLLNEALPIFSQLEIQLIKGDAIQLIKEISQTIEEEAMLVVYHTHVANQMSLESRHSLMEQLKEISMKRPLYHCYNNLFDVQLHQDFLNQGTIQSIRTMERPDGHGRWFQWSNS</sequence>
<proteinExistence type="predicted"/>
<accession>A0ABT2DSZ0</accession>
<comment type="caution">
    <text evidence="1">The sequence shown here is derived from an EMBL/GenBank/DDBJ whole genome shotgun (WGS) entry which is preliminary data.</text>
</comment>